<feature type="compositionally biased region" description="Basic and acidic residues" evidence="1">
    <location>
        <begin position="27"/>
        <end position="37"/>
    </location>
</feature>
<accession>A0A5J4WVU6</accession>
<reference evidence="2 3" key="1">
    <citation type="submission" date="2019-03" db="EMBL/GenBank/DDBJ databases">
        <title>Single cell metagenomics reveals metabolic interactions within the superorganism composed of flagellate Streblomastix strix and complex community of Bacteroidetes bacteria on its surface.</title>
        <authorList>
            <person name="Treitli S.C."/>
            <person name="Kolisko M."/>
            <person name="Husnik F."/>
            <person name="Keeling P."/>
            <person name="Hampl V."/>
        </authorList>
    </citation>
    <scope>NUCLEOTIDE SEQUENCE [LARGE SCALE GENOMIC DNA]</scope>
    <source>
        <strain evidence="2">ST1C</strain>
    </source>
</reference>
<name>A0A5J4WVU6_9EUKA</name>
<evidence type="ECO:0000313" key="3">
    <source>
        <dbReference type="Proteomes" id="UP000324800"/>
    </source>
</evidence>
<dbReference type="AlphaFoldDB" id="A0A5J4WVU6"/>
<feature type="region of interest" description="Disordered" evidence="1">
    <location>
        <begin position="120"/>
        <end position="157"/>
    </location>
</feature>
<feature type="region of interest" description="Disordered" evidence="1">
    <location>
        <begin position="80"/>
        <end position="104"/>
    </location>
</feature>
<evidence type="ECO:0000313" key="2">
    <source>
        <dbReference type="EMBL" id="KAA6399070.1"/>
    </source>
</evidence>
<sequence>MIKKFQILDNAETSGMLEQQESLVKNINKDKEKDKENSNQNEDNQQMNIEFERKKKKKRGIQNQEDYFELKEQGIDYWQGQSQRQERGRIQSIEGDETSIPTLFDPSVRAESTLSAISVTSHTSHNTQHNSITSIYSSSSQSSSQTPPSTASSATSLNSISTTRGTLLIQSLSNDALHFNYQSIDEFCRFVIKLGIALFESNERDENEEFGRKRTIEILSSPIFMNVIRESLYVIIRGIHKGNESRIDQRIYFRALRVLMKERVFIGKEESERISQESGIGSFYARLFGCALLSIAPQHQPQFAFAYIQLLSYDRLLCELGRPRYKMQPFECVNEKEKQIFGGNKKYEVVIDKENACWRILSSLLWELIVFEGRAEETARQTASMSQALGMHSPKPFGYSNVERHLTSPSGIRMKSMAPIRGSVKALLHGSYRVISLVKQYMPEFTMAHGQQLQNASSISFDYIRRAFQVAAGERNEAR</sequence>
<feature type="compositionally biased region" description="Low complexity" evidence="1">
    <location>
        <begin position="38"/>
        <end position="48"/>
    </location>
</feature>
<comment type="caution">
    <text evidence="2">The sequence shown here is derived from an EMBL/GenBank/DDBJ whole genome shotgun (WGS) entry which is preliminary data.</text>
</comment>
<proteinExistence type="predicted"/>
<organism evidence="2 3">
    <name type="scientific">Streblomastix strix</name>
    <dbReference type="NCBI Taxonomy" id="222440"/>
    <lineage>
        <taxon>Eukaryota</taxon>
        <taxon>Metamonada</taxon>
        <taxon>Preaxostyla</taxon>
        <taxon>Oxymonadida</taxon>
        <taxon>Streblomastigidae</taxon>
        <taxon>Streblomastix</taxon>
    </lineage>
</organism>
<dbReference type="Proteomes" id="UP000324800">
    <property type="component" value="Unassembled WGS sequence"/>
</dbReference>
<gene>
    <name evidence="2" type="ORF">EZS28_005408</name>
</gene>
<evidence type="ECO:0000256" key="1">
    <source>
        <dbReference type="SAM" id="MobiDB-lite"/>
    </source>
</evidence>
<feature type="region of interest" description="Disordered" evidence="1">
    <location>
        <begin position="26"/>
        <end position="60"/>
    </location>
</feature>
<feature type="compositionally biased region" description="Polar residues" evidence="1">
    <location>
        <begin position="120"/>
        <end position="129"/>
    </location>
</feature>
<dbReference type="EMBL" id="SNRW01000826">
    <property type="protein sequence ID" value="KAA6399070.1"/>
    <property type="molecule type" value="Genomic_DNA"/>
</dbReference>
<feature type="compositionally biased region" description="Low complexity" evidence="1">
    <location>
        <begin position="130"/>
        <end position="157"/>
    </location>
</feature>
<dbReference type="Gene3D" id="1.25.40.790">
    <property type="match status" value="1"/>
</dbReference>
<protein>
    <submittedName>
        <fullName evidence="2">Uncharacterized protein</fullName>
    </submittedName>
</protein>